<dbReference type="AlphaFoldDB" id="A0AAW1UJ05"/>
<dbReference type="InterPro" id="IPR000477">
    <property type="entry name" value="RT_dom"/>
</dbReference>
<dbReference type="CDD" id="cd01650">
    <property type="entry name" value="RT_nLTR_like"/>
    <property type="match status" value="1"/>
</dbReference>
<organism evidence="2 3">
    <name type="scientific">Henosepilachna vigintioctopunctata</name>
    <dbReference type="NCBI Taxonomy" id="420089"/>
    <lineage>
        <taxon>Eukaryota</taxon>
        <taxon>Metazoa</taxon>
        <taxon>Ecdysozoa</taxon>
        <taxon>Arthropoda</taxon>
        <taxon>Hexapoda</taxon>
        <taxon>Insecta</taxon>
        <taxon>Pterygota</taxon>
        <taxon>Neoptera</taxon>
        <taxon>Endopterygota</taxon>
        <taxon>Coleoptera</taxon>
        <taxon>Polyphaga</taxon>
        <taxon>Cucujiformia</taxon>
        <taxon>Coccinelloidea</taxon>
        <taxon>Coccinellidae</taxon>
        <taxon>Epilachninae</taxon>
        <taxon>Epilachnini</taxon>
        <taxon>Henosepilachna</taxon>
    </lineage>
</organism>
<name>A0AAW1UJ05_9CUCU</name>
<protein>
    <recommendedName>
        <fullName evidence="1">Reverse transcriptase domain-containing protein</fullName>
    </recommendedName>
</protein>
<sequence length="718" mass="83276">MIRQMNVRVYKPKVSFNLKIVNYKKFVYQFGNKIEITKITNFQDLITLINETKNNSVNTKTLKIKKGNEWINQNIIDMIKLRDRAYNKKIKNPENHHFETQFRQIKNRVNNLIKSAKNMYLRKKWESTGTDTKKQWKFINRFFGKQTEANAIECIEINGKTLHESTDIVESFNQYFVGIGEAVAEELNHDVKNLGISGDFDEILCGNMVTMLDLTNKDEINEIFHELKKNSAPGNDEVSVRDVINLKNFIVEPIVSLINHAFTTGIFPKELKVSKVCPIFKKGKKKLMNNYRPISVVSVLSKIVEKVIKKRMIKFLTNNSLFDKFQYGFIQGSSALSATFDFVNFVSKAVDQRKIVIAVSIDLSKAFDTVNIDILLKKLHRMGFREQFYNILETYLKGRRQYVRMGGTFSSMLPINYGVPQGSVLGPLLYLLFVHSLRLVGLEAQYFTFADDTLFVYTGESENDLENLINEDLDRYIGWLYLNKLKINVNKTKFIILKQKNKAVNNINLKINEIELEQVTSLEYLGLIIDEYLNWKAHTNKIISKINPMIPIIYQCRNYISLKTKKQIYAAFFSSHLRYLLPIWGTCGSVDFNKMQILQNKILKILFKYDYLTSTNILHQELSIPKLEALLKLEQCKLMYKILKNIQKSNIVFKLVGEVHGYETRFQTGFYISNSRTNVGLNGPANMASKVYNNLSEDIRSTKCYSHFIRKCKACLNA</sequence>
<dbReference type="InterPro" id="IPR043502">
    <property type="entry name" value="DNA/RNA_pol_sf"/>
</dbReference>
<dbReference type="PROSITE" id="PS50878">
    <property type="entry name" value="RT_POL"/>
    <property type="match status" value="1"/>
</dbReference>
<reference evidence="2 3" key="1">
    <citation type="submission" date="2023-03" db="EMBL/GenBank/DDBJ databases">
        <title>Genome insight into feeding habits of ladybird beetles.</title>
        <authorList>
            <person name="Li H.-S."/>
            <person name="Huang Y.-H."/>
            <person name="Pang H."/>
        </authorList>
    </citation>
    <scope>NUCLEOTIDE SEQUENCE [LARGE SCALE GENOMIC DNA]</scope>
    <source>
        <strain evidence="2">SYSU_2023b</strain>
        <tissue evidence="2">Whole body</tissue>
    </source>
</reference>
<evidence type="ECO:0000313" key="3">
    <source>
        <dbReference type="Proteomes" id="UP001431783"/>
    </source>
</evidence>
<feature type="domain" description="Reverse transcriptase" evidence="1">
    <location>
        <begin position="260"/>
        <end position="529"/>
    </location>
</feature>
<dbReference type="EMBL" id="JARQZJ010000080">
    <property type="protein sequence ID" value="KAK9882698.1"/>
    <property type="molecule type" value="Genomic_DNA"/>
</dbReference>
<comment type="caution">
    <text evidence="2">The sequence shown here is derived from an EMBL/GenBank/DDBJ whole genome shotgun (WGS) entry which is preliminary data.</text>
</comment>
<proteinExistence type="predicted"/>
<dbReference type="Pfam" id="PF00078">
    <property type="entry name" value="RVT_1"/>
    <property type="match status" value="1"/>
</dbReference>
<keyword evidence="3" id="KW-1185">Reference proteome</keyword>
<dbReference type="SUPFAM" id="SSF56672">
    <property type="entry name" value="DNA/RNA polymerases"/>
    <property type="match status" value="1"/>
</dbReference>
<accession>A0AAW1UJ05</accession>
<dbReference type="PANTHER" id="PTHR33332">
    <property type="entry name" value="REVERSE TRANSCRIPTASE DOMAIN-CONTAINING PROTEIN"/>
    <property type="match status" value="1"/>
</dbReference>
<evidence type="ECO:0000259" key="1">
    <source>
        <dbReference type="PROSITE" id="PS50878"/>
    </source>
</evidence>
<dbReference type="GO" id="GO:0071897">
    <property type="term" value="P:DNA biosynthetic process"/>
    <property type="evidence" value="ECO:0007669"/>
    <property type="project" value="UniProtKB-ARBA"/>
</dbReference>
<gene>
    <name evidence="2" type="ORF">WA026_022748</name>
</gene>
<dbReference type="Proteomes" id="UP001431783">
    <property type="component" value="Unassembled WGS sequence"/>
</dbReference>
<evidence type="ECO:0000313" key="2">
    <source>
        <dbReference type="EMBL" id="KAK9882698.1"/>
    </source>
</evidence>